<reference evidence="1" key="2">
    <citation type="submission" date="2020-07" db="EMBL/GenBank/DDBJ databases">
        <authorList>
            <person name="Vera ALvarez R."/>
            <person name="Arias-Moreno D.M."/>
            <person name="Jimenez-Jacinto V."/>
            <person name="Jimenez-Bremont J.F."/>
            <person name="Swaminathan K."/>
            <person name="Moose S.P."/>
            <person name="Guerrero-Gonzalez M.L."/>
            <person name="Marino-Ramirez L."/>
            <person name="Landsman D."/>
            <person name="Rodriguez-Kessler M."/>
            <person name="Delgado-Sanchez P."/>
        </authorList>
    </citation>
    <scope>NUCLEOTIDE SEQUENCE</scope>
    <source>
        <tissue evidence="1">Cladode</tissue>
    </source>
</reference>
<reference evidence="1" key="1">
    <citation type="journal article" date="2013" name="J. Plant Res.">
        <title>Effect of fungi and light on seed germination of three Opuntia species from semiarid lands of central Mexico.</title>
        <authorList>
            <person name="Delgado-Sanchez P."/>
            <person name="Jimenez-Bremont J.F."/>
            <person name="Guerrero-Gonzalez Mde L."/>
            <person name="Flores J."/>
        </authorList>
    </citation>
    <scope>NUCLEOTIDE SEQUENCE</scope>
    <source>
        <tissue evidence="1">Cladode</tissue>
    </source>
</reference>
<accession>A0A7C8YQE1</accession>
<proteinExistence type="predicted"/>
<sequence>MEVSGNLTLAFYTMIWICTCQKMWMAVSENQKLESVRVLLACCPLTTLLPSPKEHAKQSRTTQETWQILSYLYRALKIGFWKIHLQILTMASNIHLTRLSRLMNYVNLTLHWREPLSSNFSACQLAFTTQVT</sequence>
<dbReference type="AlphaFoldDB" id="A0A7C8YQE1"/>
<name>A0A7C8YQE1_OPUST</name>
<dbReference type="EMBL" id="GISG01044251">
    <property type="protein sequence ID" value="MBA4623693.1"/>
    <property type="molecule type" value="Transcribed_RNA"/>
</dbReference>
<evidence type="ECO:0000313" key="1">
    <source>
        <dbReference type="EMBL" id="MBA4623693.1"/>
    </source>
</evidence>
<organism evidence="1">
    <name type="scientific">Opuntia streptacantha</name>
    <name type="common">Prickly pear cactus</name>
    <name type="synonym">Opuntia cardona</name>
    <dbReference type="NCBI Taxonomy" id="393608"/>
    <lineage>
        <taxon>Eukaryota</taxon>
        <taxon>Viridiplantae</taxon>
        <taxon>Streptophyta</taxon>
        <taxon>Embryophyta</taxon>
        <taxon>Tracheophyta</taxon>
        <taxon>Spermatophyta</taxon>
        <taxon>Magnoliopsida</taxon>
        <taxon>eudicotyledons</taxon>
        <taxon>Gunneridae</taxon>
        <taxon>Pentapetalae</taxon>
        <taxon>Caryophyllales</taxon>
        <taxon>Cactineae</taxon>
        <taxon>Cactaceae</taxon>
        <taxon>Opuntioideae</taxon>
        <taxon>Opuntia</taxon>
    </lineage>
</organism>
<protein>
    <submittedName>
        <fullName evidence="1">Uncharacterized protein</fullName>
    </submittedName>
</protein>